<proteinExistence type="predicted"/>
<dbReference type="EMBL" id="JAHRGL010000020">
    <property type="protein sequence ID" value="MBV2133089.1"/>
    <property type="molecule type" value="Genomic_DNA"/>
</dbReference>
<dbReference type="RefSeq" id="WP_217681558.1">
    <property type="nucleotide sequence ID" value="NZ_JAHRGL010000020.1"/>
</dbReference>
<gene>
    <name evidence="1" type="ORF">KRX52_09775</name>
</gene>
<evidence type="ECO:0000313" key="2">
    <source>
        <dbReference type="Proteomes" id="UP000813068"/>
    </source>
</evidence>
<dbReference type="Proteomes" id="UP000813068">
    <property type="component" value="Unassembled WGS sequence"/>
</dbReference>
<organism evidence="1 2">
    <name type="scientific">Geopseudomonas aromaticivorans</name>
    <dbReference type="NCBI Taxonomy" id="2849492"/>
    <lineage>
        <taxon>Bacteria</taxon>
        <taxon>Pseudomonadati</taxon>
        <taxon>Pseudomonadota</taxon>
        <taxon>Gammaproteobacteria</taxon>
        <taxon>Pseudomonadales</taxon>
        <taxon>Pseudomonadaceae</taxon>
        <taxon>Geopseudomonas</taxon>
    </lineage>
</organism>
<name>A0ABS6MWC2_9GAMM</name>
<sequence>MAGGGALNRSLGQHLQDAQPLFAEIWQALAASLQAAGLEQGVAVAGTPHSRAELREDSFARSHSLYAEWRSARGAYQGSILMHGDGLAFAEFDVLLAHPRKANWVIEAATAWGRSGAVKSELRLLPALGA</sequence>
<comment type="caution">
    <text evidence="1">The sequence shown here is derived from an EMBL/GenBank/DDBJ whole genome shotgun (WGS) entry which is preliminary data.</text>
</comment>
<reference evidence="1 2" key="1">
    <citation type="submission" date="2021-06" db="EMBL/GenBank/DDBJ databases">
        <title>Differences between aerobic and microaerobic xylene degrading microbial communities.</title>
        <authorList>
            <person name="Banerjee S."/>
            <person name="Tancsics A."/>
        </authorList>
    </citation>
    <scope>NUCLEOTIDE SEQUENCE [LARGE SCALE GENOMIC DNA]</scope>
    <source>
        <strain evidence="1 2">MAP12</strain>
    </source>
</reference>
<accession>A0ABS6MWC2</accession>
<protein>
    <submittedName>
        <fullName evidence="1">Uncharacterized protein</fullName>
    </submittedName>
</protein>
<keyword evidence="2" id="KW-1185">Reference proteome</keyword>
<evidence type="ECO:0000313" key="1">
    <source>
        <dbReference type="EMBL" id="MBV2133089.1"/>
    </source>
</evidence>